<gene>
    <name evidence="11" type="ORF">FYJ80_07935</name>
</gene>
<evidence type="ECO:0000313" key="11">
    <source>
        <dbReference type="EMBL" id="MSU06703.1"/>
    </source>
</evidence>
<dbReference type="CDD" id="cd06582">
    <property type="entry name" value="TM_PBP1_LivH_like"/>
    <property type="match status" value="1"/>
</dbReference>
<feature type="transmembrane region" description="Helical" evidence="10">
    <location>
        <begin position="280"/>
        <end position="298"/>
    </location>
</feature>
<dbReference type="InterPro" id="IPR001851">
    <property type="entry name" value="ABC_transp_permease"/>
</dbReference>
<dbReference type="PANTHER" id="PTHR11795:SF371">
    <property type="entry name" value="HIGH-AFFINITY BRANCHED-CHAIN AMINO ACID TRANSPORT SYSTEM PERMEASE PROTEIN LIVH"/>
    <property type="match status" value="1"/>
</dbReference>
<sequence>MSSVAVFFQHLTNGLTLGGIYALIALGYTMVYGILKFINFAHGDILMVGAYMGMFAFDFLRGDAPLGAWTFISFLLAMIFSAVFCAVLGMFIEKVAYKPLRRAARLAPLLSAIGVSFILSNGAAWMWGTQSRKLNYPFDNSPITILGISITPHQILVLIVSFAMMVALTLFVGKSRMGKAMRATSLDQDTAQLMGINVNVVISLTFAIGSALAAVGGMLIALDYKCYPTLGTMTGLKAFVAAVVGGIGNISGAMLGGILLGLVETFGVAVLGIPQGYKDTIAFVILIIILLLKPEGILGKVEKEKV</sequence>
<evidence type="ECO:0000256" key="10">
    <source>
        <dbReference type="SAM" id="Phobius"/>
    </source>
</evidence>
<accession>A0A7X2PD82</accession>
<evidence type="ECO:0000256" key="2">
    <source>
        <dbReference type="ARBA" id="ARBA00022448"/>
    </source>
</evidence>
<dbReference type="GO" id="GO:0005886">
    <property type="term" value="C:plasma membrane"/>
    <property type="evidence" value="ECO:0007669"/>
    <property type="project" value="UniProtKB-SubCell"/>
</dbReference>
<evidence type="ECO:0000313" key="12">
    <source>
        <dbReference type="Proteomes" id="UP000460549"/>
    </source>
</evidence>
<evidence type="ECO:0000256" key="8">
    <source>
        <dbReference type="ARBA" id="ARBA00023136"/>
    </source>
</evidence>
<dbReference type="GO" id="GO:0042941">
    <property type="term" value="P:D-alanine transmembrane transport"/>
    <property type="evidence" value="ECO:0007669"/>
    <property type="project" value="TreeGrafter"/>
</dbReference>
<evidence type="ECO:0000256" key="9">
    <source>
        <dbReference type="ARBA" id="ARBA00037998"/>
    </source>
</evidence>
<evidence type="ECO:0000256" key="1">
    <source>
        <dbReference type="ARBA" id="ARBA00004651"/>
    </source>
</evidence>
<proteinExistence type="inferred from homology"/>
<dbReference type="InterPro" id="IPR052157">
    <property type="entry name" value="BCAA_transport_permease"/>
</dbReference>
<feature type="transmembrane region" description="Helical" evidence="10">
    <location>
        <begin position="68"/>
        <end position="92"/>
    </location>
</feature>
<comment type="subcellular location">
    <subcellularLocation>
        <location evidence="1">Cell membrane</location>
        <topology evidence="1">Multi-pass membrane protein</topology>
    </subcellularLocation>
</comment>
<dbReference type="GO" id="GO:0015808">
    <property type="term" value="P:L-alanine transport"/>
    <property type="evidence" value="ECO:0007669"/>
    <property type="project" value="TreeGrafter"/>
</dbReference>
<keyword evidence="4" id="KW-0997">Cell inner membrane</keyword>
<evidence type="ECO:0000256" key="7">
    <source>
        <dbReference type="ARBA" id="ARBA00022989"/>
    </source>
</evidence>
<comment type="similarity">
    <text evidence="9">Belongs to the binding-protein-dependent transport system permease family. LivHM subfamily.</text>
</comment>
<comment type="caution">
    <text evidence="11">The sequence shown here is derived from an EMBL/GenBank/DDBJ whole genome shotgun (WGS) entry which is preliminary data.</text>
</comment>
<protein>
    <submittedName>
        <fullName evidence="11">Branched-chain amino acid ABC transporter permease</fullName>
    </submittedName>
</protein>
<keyword evidence="3" id="KW-1003">Cell membrane</keyword>
<keyword evidence="12" id="KW-1185">Reference proteome</keyword>
<dbReference type="PANTHER" id="PTHR11795">
    <property type="entry name" value="BRANCHED-CHAIN AMINO ACID TRANSPORT SYSTEM PERMEASE PROTEIN LIVH"/>
    <property type="match status" value="1"/>
</dbReference>
<keyword evidence="5 10" id="KW-0812">Transmembrane</keyword>
<feature type="transmembrane region" description="Helical" evidence="10">
    <location>
        <begin position="45"/>
        <end position="62"/>
    </location>
</feature>
<dbReference type="RefSeq" id="WP_276999178.1">
    <property type="nucleotide sequence ID" value="NZ_JAQYPZ010000269.1"/>
</dbReference>
<organism evidence="11 12">
    <name type="scientific">Bullifex porci</name>
    <dbReference type="NCBI Taxonomy" id="2606638"/>
    <lineage>
        <taxon>Bacteria</taxon>
        <taxon>Pseudomonadati</taxon>
        <taxon>Spirochaetota</taxon>
        <taxon>Spirochaetia</taxon>
        <taxon>Spirochaetales</taxon>
        <taxon>Spirochaetaceae</taxon>
        <taxon>Bullifex</taxon>
    </lineage>
</organism>
<dbReference type="Pfam" id="PF02653">
    <property type="entry name" value="BPD_transp_2"/>
    <property type="match status" value="1"/>
</dbReference>
<name>A0A7X2PD82_9SPIO</name>
<feature type="transmembrane region" description="Helical" evidence="10">
    <location>
        <begin position="104"/>
        <end position="127"/>
    </location>
</feature>
<dbReference type="GO" id="GO:1903806">
    <property type="term" value="P:L-isoleucine import across plasma membrane"/>
    <property type="evidence" value="ECO:0007669"/>
    <property type="project" value="TreeGrafter"/>
</dbReference>
<dbReference type="EMBL" id="VUNN01000015">
    <property type="protein sequence ID" value="MSU06703.1"/>
    <property type="molecule type" value="Genomic_DNA"/>
</dbReference>
<feature type="transmembrane region" description="Helical" evidence="10">
    <location>
        <begin position="155"/>
        <end position="173"/>
    </location>
</feature>
<dbReference type="GO" id="GO:0015188">
    <property type="term" value="F:L-isoleucine transmembrane transporter activity"/>
    <property type="evidence" value="ECO:0007669"/>
    <property type="project" value="TreeGrafter"/>
</dbReference>
<evidence type="ECO:0000256" key="6">
    <source>
        <dbReference type="ARBA" id="ARBA00022970"/>
    </source>
</evidence>
<dbReference type="GO" id="GO:0015192">
    <property type="term" value="F:L-phenylalanine transmembrane transporter activity"/>
    <property type="evidence" value="ECO:0007669"/>
    <property type="project" value="TreeGrafter"/>
</dbReference>
<keyword evidence="7 10" id="KW-1133">Transmembrane helix</keyword>
<evidence type="ECO:0000256" key="5">
    <source>
        <dbReference type="ARBA" id="ARBA00022692"/>
    </source>
</evidence>
<keyword evidence="2" id="KW-0813">Transport</keyword>
<keyword evidence="6" id="KW-0029">Amino-acid transport</keyword>
<evidence type="ECO:0000256" key="4">
    <source>
        <dbReference type="ARBA" id="ARBA00022519"/>
    </source>
</evidence>
<feature type="transmembrane region" description="Helical" evidence="10">
    <location>
        <begin position="194"/>
        <end position="221"/>
    </location>
</feature>
<dbReference type="GO" id="GO:0015190">
    <property type="term" value="F:L-leucine transmembrane transporter activity"/>
    <property type="evidence" value="ECO:0007669"/>
    <property type="project" value="TreeGrafter"/>
</dbReference>
<dbReference type="Proteomes" id="UP000460549">
    <property type="component" value="Unassembled WGS sequence"/>
</dbReference>
<keyword evidence="8 10" id="KW-0472">Membrane</keyword>
<reference evidence="11 12" key="1">
    <citation type="submission" date="2019-08" db="EMBL/GenBank/DDBJ databases">
        <title>In-depth cultivation of the pig gut microbiome towards novel bacterial diversity and tailored functional studies.</title>
        <authorList>
            <person name="Wylensek D."/>
            <person name="Hitch T.C.A."/>
            <person name="Clavel T."/>
        </authorList>
    </citation>
    <scope>NUCLEOTIDE SEQUENCE [LARGE SCALE GENOMIC DNA]</scope>
    <source>
        <strain evidence="11 12">NM-380-WT-3C1</strain>
    </source>
</reference>
<dbReference type="GO" id="GO:0005304">
    <property type="term" value="F:L-valine transmembrane transporter activity"/>
    <property type="evidence" value="ECO:0007669"/>
    <property type="project" value="TreeGrafter"/>
</dbReference>
<dbReference type="AlphaFoldDB" id="A0A7X2PD82"/>
<evidence type="ECO:0000256" key="3">
    <source>
        <dbReference type="ARBA" id="ARBA00022475"/>
    </source>
</evidence>